<feature type="compositionally biased region" description="Low complexity" evidence="1">
    <location>
        <begin position="243"/>
        <end position="254"/>
    </location>
</feature>
<feature type="compositionally biased region" description="Low complexity" evidence="1">
    <location>
        <begin position="281"/>
        <end position="292"/>
    </location>
</feature>
<name>A0A2N5N591_9BACL</name>
<dbReference type="InterPro" id="IPR019673">
    <property type="entry name" value="Spore_germination_GerPC"/>
</dbReference>
<feature type="compositionally biased region" description="Polar residues" evidence="1">
    <location>
        <begin position="113"/>
        <end position="129"/>
    </location>
</feature>
<feature type="region of interest" description="Disordered" evidence="1">
    <location>
        <begin position="496"/>
        <end position="654"/>
    </location>
</feature>
<accession>A0A2N5N591</accession>
<feature type="compositionally biased region" description="Pro residues" evidence="1">
    <location>
        <begin position="267"/>
        <end position="280"/>
    </location>
</feature>
<sequence>MLGMLTGTGGMGGMGSGIVPKLLGKSMAWPGLGGAFPGMMGGKGGGAGWPPLYPGAAAGPGAWPPYPGGGVPGSWGAPAPSPGFPGAWGGGFPGGGAPQAGNWNVPQGAPQPGSWNVSQGAPQAGNWNAPQGAPQPGSWIAPPGGPQAGGWIAPPGDPQAGGWIAPPGGPQAGSWAAAPQPAGWTAGGALPPQAGWPPSAAPPPAAPPDPSLSPAPGITAATPASPAIEGDNTFQIPGATVVPEPGGSEASSGSWLQPPGQTSFAPPFVPPPAPVPPPSGPQAAPLGSAAGGAAPAGFPPGAFPAGIGIPGIDPNFAPGLNEEAIPKAIASIDPNWVQKWQHYQGWPFSAPPFPFVPDQASEAAAEQAAAEYPCAGNLLDPVCLQRCLQALAAGWTAQQRLNEHLTSSMKRIESRLAELETRPSYTIEKLEYNFDQLKVEQLDGTLNIGMTAPSEAQMQEFGQMALPSQVKGGAKVYPLPIPQSAAPGIAQQLAAQAAHSGTGSGIASTPAGSQGPGAPAGAWTPGPEQPSFGNAPGTALAPNLVGSQAPGVLPPQAGGQTLAPGAAAPPGFSGPPGAPNAGAAGTSGIAPPGGPNAPGLIPGSAGFGVPGAQSGLQPGPGAFTAPALDNFSGQPPAGSAAVPPAGAAPAPQPGALPGFTDVRSVVHQWLSESAHDKLESAARGHRLELDPSHRQMVIEDVRRQLPDRIRLYLNEELSSRSAMQAAAGSPLRREQLQRTAQRAIRDAETTLEQYAAQLARIAPQRRKD</sequence>
<feature type="compositionally biased region" description="Low complexity" evidence="1">
    <location>
        <begin position="633"/>
        <end position="654"/>
    </location>
</feature>
<evidence type="ECO:0000313" key="2">
    <source>
        <dbReference type="EMBL" id="PLT45516.1"/>
    </source>
</evidence>
<dbReference type="AlphaFoldDB" id="A0A2N5N591"/>
<organism evidence="2 3">
    <name type="scientific">Paenibacillus pasadenensis</name>
    <dbReference type="NCBI Taxonomy" id="217090"/>
    <lineage>
        <taxon>Bacteria</taxon>
        <taxon>Bacillati</taxon>
        <taxon>Bacillota</taxon>
        <taxon>Bacilli</taxon>
        <taxon>Bacillales</taxon>
        <taxon>Paenibacillaceae</taxon>
        <taxon>Paenibacillus</taxon>
    </lineage>
</organism>
<evidence type="ECO:0000313" key="3">
    <source>
        <dbReference type="Proteomes" id="UP000234789"/>
    </source>
</evidence>
<protein>
    <submittedName>
        <fullName evidence="2">Putative membrane protein</fullName>
    </submittedName>
</protein>
<dbReference type="Pfam" id="PF10737">
    <property type="entry name" value="GerPC"/>
    <property type="match status" value="2"/>
</dbReference>
<proteinExistence type="predicted"/>
<comment type="caution">
    <text evidence="2">The sequence shown here is derived from an EMBL/GenBank/DDBJ whole genome shotgun (WGS) entry which is preliminary data.</text>
</comment>
<gene>
    <name evidence="2" type="ORF">B8V81_3947</name>
</gene>
<keyword evidence="3" id="KW-1185">Reference proteome</keyword>
<feature type="compositionally biased region" description="Low complexity" evidence="1">
    <location>
        <begin position="510"/>
        <end position="526"/>
    </location>
</feature>
<feature type="region of interest" description="Disordered" evidence="1">
    <location>
        <begin position="77"/>
        <end position="292"/>
    </location>
</feature>
<feature type="compositionally biased region" description="Low complexity" evidence="1">
    <location>
        <begin position="554"/>
        <end position="571"/>
    </location>
</feature>
<feature type="compositionally biased region" description="Low complexity" evidence="1">
    <location>
        <begin position="579"/>
        <end position="590"/>
    </location>
</feature>
<reference evidence="2 3" key="1">
    <citation type="submission" date="2017-05" db="EMBL/GenBank/DDBJ databases">
        <title>Functional genome analysis of Paenibacillus pasadenensis strain R16: insights on endophytic life style and antifungal activity.</title>
        <authorList>
            <person name="Passera A."/>
            <person name="Marcolungo L."/>
            <person name="Casati P."/>
            <person name="Brasca M."/>
            <person name="Quaglino F."/>
            <person name="Delledonne M."/>
        </authorList>
    </citation>
    <scope>NUCLEOTIDE SEQUENCE [LARGE SCALE GENOMIC DNA]</scope>
    <source>
        <strain evidence="2 3">R16</strain>
    </source>
</reference>
<feature type="compositionally biased region" description="Pro residues" evidence="1">
    <location>
        <begin position="199"/>
        <end position="213"/>
    </location>
</feature>
<dbReference type="EMBL" id="NFEZ01000004">
    <property type="protein sequence ID" value="PLT45516.1"/>
    <property type="molecule type" value="Genomic_DNA"/>
</dbReference>
<evidence type="ECO:0000256" key="1">
    <source>
        <dbReference type="SAM" id="MobiDB-lite"/>
    </source>
</evidence>
<dbReference type="Proteomes" id="UP000234789">
    <property type="component" value="Unassembled WGS sequence"/>
</dbReference>
<feature type="compositionally biased region" description="Gly residues" evidence="1">
    <location>
        <begin position="86"/>
        <end position="98"/>
    </location>
</feature>